<evidence type="ECO:0000259" key="2">
    <source>
        <dbReference type="Pfam" id="PF05368"/>
    </source>
</evidence>
<reference evidence="4" key="1">
    <citation type="journal article" date="2014" name="Science">
        <title>The coffee genome provides insight into the convergent evolution of caffeine biosynthesis.</title>
        <authorList>
            <person name="Denoeud F."/>
            <person name="Carretero-Paulet L."/>
            <person name="Dereeper A."/>
            <person name="Droc G."/>
            <person name="Guyot R."/>
            <person name="Pietrella M."/>
            <person name="Zheng C."/>
            <person name="Alberti A."/>
            <person name="Anthony F."/>
            <person name="Aprea G."/>
            <person name="Aury J.M."/>
            <person name="Bento P."/>
            <person name="Bernard M."/>
            <person name="Bocs S."/>
            <person name="Campa C."/>
            <person name="Cenci A."/>
            <person name="Combes M.C."/>
            <person name="Crouzillat D."/>
            <person name="Da Silva C."/>
            <person name="Daddiego L."/>
            <person name="De Bellis F."/>
            <person name="Dussert S."/>
            <person name="Garsmeur O."/>
            <person name="Gayraud T."/>
            <person name="Guignon V."/>
            <person name="Jahn K."/>
            <person name="Jamilloux V."/>
            <person name="Joet T."/>
            <person name="Labadie K."/>
            <person name="Lan T."/>
            <person name="Leclercq J."/>
            <person name="Lepelley M."/>
            <person name="Leroy T."/>
            <person name="Li L.T."/>
            <person name="Librado P."/>
            <person name="Lopez L."/>
            <person name="Munoz A."/>
            <person name="Noel B."/>
            <person name="Pallavicini A."/>
            <person name="Perrotta G."/>
            <person name="Poncet V."/>
            <person name="Pot D."/>
            <person name="Priyono X."/>
            <person name="Rigoreau M."/>
            <person name="Rouard M."/>
            <person name="Rozas J."/>
            <person name="Tranchant-Dubreuil C."/>
            <person name="VanBuren R."/>
            <person name="Zhang Q."/>
            <person name="Andrade A.C."/>
            <person name="Argout X."/>
            <person name="Bertrand B."/>
            <person name="de Kochko A."/>
            <person name="Graziosi G."/>
            <person name="Henry R.J."/>
            <person name="Jayarama X."/>
            <person name="Ming R."/>
            <person name="Nagai C."/>
            <person name="Rounsley S."/>
            <person name="Sankoff D."/>
            <person name="Giuliano G."/>
            <person name="Albert V.A."/>
            <person name="Wincker P."/>
            <person name="Lashermes P."/>
        </authorList>
    </citation>
    <scope>NUCLEOTIDE SEQUENCE [LARGE SCALE GENOMIC DNA]</scope>
    <source>
        <strain evidence="4">cv. DH200-94</strain>
    </source>
</reference>
<sequence length="98" mass="11314">MAKSRILVVGGKGLRNRQRHVWVVHRTHHILMQLKLVEAIKEDGRIKSFSPSEYGVDPKHMGDALEPGKVIFDEKVMVRRAIEEAKIPHTYVCGWLCW</sequence>
<proteinExistence type="inferred from homology"/>
<accession>A0A068VNX3</accession>
<dbReference type="STRING" id="49390.A0A068VNX3"/>
<dbReference type="InParanoid" id="A0A068VNX3"/>
<dbReference type="Gene3D" id="3.40.50.720">
    <property type="entry name" value="NAD(P)-binding Rossmann-like Domain"/>
    <property type="match status" value="1"/>
</dbReference>
<organism evidence="3 4">
    <name type="scientific">Coffea canephora</name>
    <name type="common">Robusta coffee</name>
    <dbReference type="NCBI Taxonomy" id="49390"/>
    <lineage>
        <taxon>Eukaryota</taxon>
        <taxon>Viridiplantae</taxon>
        <taxon>Streptophyta</taxon>
        <taxon>Embryophyta</taxon>
        <taxon>Tracheophyta</taxon>
        <taxon>Spermatophyta</taxon>
        <taxon>Magnoliopsida</taxon>
        <taxon>eudicotyledons</taxon>
        <taxon>Gunneridae</taxon>
        <taxon>Pentapetalae</taxon>
        <taxon>asterids</taxon>
        <taxon>lamiids</taxon>
        <taxon>Gentianales</taxon>
        <taxon>Rubiaceae</taxon>
        <taxon>Ixoroideae</taxon>
        <taxon>Gardenieae complex</taxon>
        <taxon>Bertiereae - Coffeeae clade</taxon>
        <taxon>Coffeeae</taxon>
        <taxon>Coffea</taxon>
    </lineage>
</organism>
<dbReference type="PANTHER" id="PTHR43349">
    <property type="entry name" value="PINORESINOL REDUCTASE-RELATED"/>
    <property type="match status" value="1"/>
</dbReference>
<evidence type="ECO:0000313" key="3">
    <source>
        <dbReference type="EMBL" id="CDP21413.1"/>
    </source>
</evidence>
<gene>
    <name evidence="3" type="ORF">GSCOC_T00009513001</name>
</gene>
<comment type="similarity">
    <text evidence="1">Belongs to the NmrA-type oxidoreductase family. Isoflavone reductase subfamily.</text>
</comment>
<protein>
    <submittedName>
        <fullName evidence="3">DH200=94 genomic scaffold, scaffold_3902</fullName>
    </submittedName>
</protein>
<dbReference type="InterPro" id="IPR036291">
    <property type="entry name" value="NAD(P)-bd_dom_sf"/>
</dbReference>
<evidence type="ECO:0000256" key="1">
    <source>
        <dbReference type="ARBA" id="ARBA00005725"/>
    </source>
</evidence>
<dbReference type="SUPFAM" id="SSF51735">
    <property type="entry name" value="NAD(P)-binding Rossmann-fold domains"/>
    <property type="match status" value="1"/>
</dbReference>
<dbReference type="PhylomeDB" id="A0A068VNX3"/>
<dbReference type="Pfam" id="PF05368">
    <property type="entry name" value="NmrA"/>
    <property type="match status" value="1"/>
</dbReference>
<dbReference type="PANTHER" id="PTHR43349:SF4">
    <property type="entry name" value="PINORESINOL REDUCTASE 1-RELATED"/>
    <property type="match status" value="1"/>
</dbReference>
<dbReference type="Proteomes" id="UP000295252">
    <property type="component" value="Unassembled WGS sequence"/>
</dbReference>
<dbReference type="Gramene" id="CDP21413">
    <property type="protein sequence ID" value="CDP21413"/>
    <property type="gene ID" value="GSCOC_T00009513001"/>
</dbReference>
<name>A0A068VNX3_COFCA</name>
<dbReference type="InterPro" id="IPR008030">
    <property type="entry name" value="NmrA-like"/>
</dbReference>
<dbReference type="GO" id="GO:0044550">
    <property type="term" value="P:secondary metabolite biosynthetic process"/>
    <property type="evidence" value="ECO:0007669"/>
    <property type="project" value="UniProtKB-ARBA"/>
</dbReference>
<dbReference type="EMBL" id="HG742986">
    <property type="protein sequence ID" value="CDP21413.1"/>
    <property type="molecule type" value="Genomic_DNA"/>
</dbReference>
<evidence type="ECO:0000313" key="4">
    <source>
        <dbReference type="Proteomes" id="UP000295252"/>
    </source>
</evidence>
<dbReference type="GO" id="GO:0010283">
    <property type="term" value="F:pinoresinol reductase activity"/>
    <property type="evidence" value="ECO:0007669"/>
    <property type="project" value="UniProtKB-ARBA"/>
</dbReference>
<dbReference type="InterPro" id="IPR050608">
    <property type="entry name" value="NmrA-type/Isoflavone_red_sf"/>
</dbReference>
<feature type="domain" description="NmrA-like" evidence="2">
    <location>
        <begin position="27"/>
        <end position="94"/>
    </location>
</feature>
<keyword evidence="4" id="KW-1185">Reference proteome</keyword>
<dbReference type="AlphaFoldDB" id="A0A068VNX3"/>